<evidence type="ECO:0000256" key="6">
    <source>
        <dbReference type="ARBA" id="ARBA00022842"/>
    </source>
</evidence>
<evidence type="ECO:0000256" key="4">
    <source>
        <dbReference type="ARBA" id="ARBA00022723"/>
    </source>
</evidence>
<gene>
    <name evidence="7" type="ORF">HMN09_00892100</name>
</gene>
<evidence type="ECO:0000256" key="3">
    <source>
        <dbReference type="ARBA" id="ARBA00012146"/>
    </source>
</evidence>
<dbReference type="OrthoDB" id="1608002at2759"/>
<dbReference type="GO" id="GO:0006796">
    <property type="term" value="P:phosphate-containing compound metabolic process"/>
    <property type="evidence" value="ECO:0007669"/>
    <property type="project" value="InterPro"/>
</dbReference>
<comment type="cofactor">
    <cofactor evidence="1">
        <name>Mg(2+)</name>
        <dbReference type="ChEBI" id="CHEBI:18420"/>
    </cofactor>
</comment>
<keyword evidence="7" id="KW-0418">Kinase</keyword>
<protein>
    <recommendedName>
        <fullName evidence="3">inorganic diphosphatase</fullName>
        <ecNumber evidence="3">3.6.1.1</ecNumber>
    </recommendedName>
</protein>
<dbReference type="GO" id="GO:0016301">
    <property type="term" value="F:kinase activity"/>
    <property type="evidence" value="ECO:0007669"/>
    <property type="project" value="UniProtKB-KW"/>
</dbReference>
<dbReference type="SUPFAM" id="SSF50324">
    <property type="entry name" value="Inorganic pyrophosphatase"/>
    <property type="match status" value="1"/>
</dbReference>
<dbReference type="Proteomes" id="UP000613580">
    <property type="component" value="Unassembled WGS sequence"/>
</dbReference>
<evidence type="ECO:0000256" key="2">
    <source>
        <dbReference type="ARBA" id="ARBA00006220"/>
    </source>
</evidence>
<evidence type="ECO:0000256" key="1">
    <source>
        <dbReference type="ARBA" id="ARBA00001946"/>
    </source>
</evidence>
<evidence type="ECO:0000313" key="7">
    <source>
        <dbReference type="EMBL" id="KAF7302576.1"/>
    </source>
</evidence>
<dbReference type="GO" id="GO:0000287">
    <property type="term" value="F:magnesium ion binding"/>
    <property type="evidence" value="ECO:0007669"/>
    <property type="project" value="InterPro"/>
</dbReference>
<accession>A0A8H6SPW2</accession>
<sequence>MAPAPSYCRISPCPPSSLRRSLRTHTLPLACSNPDDCEGPQTSLQRILLGASATLKLGTPVSLRSPSHTESEYEHGGIDDGTRIIRRAGCMNKGTGTESVTLLDPDFHHDVERDWLCEGLRRPCRLKIRADHARLRGNSIVGVGRSDGNSSMNDDYNSTYSTRSVGEQGTEDFRAFIAFNGHAVSTLHDIPLTPSDGRSSNEILDEHHRELTLNMVVECPRWTSAKMTISTTEPFTPIHQAVTSRGRLAYVRNVFPHHGYIWNYGLLPQTWDEGAPLHVCEIGERVASIGDVLRVRVLGILAPRDEGVLSWTLLVVNTADPLAKRLHNLGDVESNCPGIMTATKEWFRLYKLPDNKDENTFDLKDVAHREYARDVVRRAHETWKSLVTFAGPAQLVDLTNVTLRNSSTLVSSQDADKSETFAATELGIGTAPTDPDSATKWWHIGTRL</sequence>
<keyword evidence="6" id="KW-0460">Magnesium</keyword>
<comment type="similarity">
    <text evidence="2">Belongs to the PPase family.</text>
</comment>
<dbReference type="EMBL" id="JACAZE010000012">
    <property type="protein sequence ID" value="KAF7302576.1"/>
    <property type="molecule type" value="Genomic_DNA"/>
</dbReference>
<dbReference type="Gene3D" id="3.90.80.10">
    <property type="entry name" value="Inorganic pyrophosphatase"/>
    <property type="match status" value="1"/>
</dbReference>
<keyword evidence="5" id="KW-0378">Hydrolase</keyword>
<dbReference type="EC" id="3.6.1.1" evidence="3"/>
<dbReference type="GO" id="GO:0004427">
    <property type="term" value="F:inorganic diphosphate phosphatase activity"/>
    <property type="evidence" value="ECO:0007669"/>
    <property type="project" value="UniProtKB-EC"/>
</dbReference>
<name>A0A8H6SPW2_MYCCL</name>
<dbReference type="PANTHER" id="PTHR10286">
    <property type="entry name" value="INORGANIC PYROPHOSPHATASE"/>
    <property type="match status" value="1"/>
</dbReference>
<organism evidence="7 8">
    <name type="scientific">Mycena chlorophos</name>
    <name type="common">Agaric fungus</name>
    <name type="synonym">Agaricus chlorophos</name>
    <dbReference type="NCBI Taxonomy" id="658473"/>
    <lineage>
        <taxon>Eukaryota</taxon>
        <taxon>Fungi</taxon>
        <taxon>Dikarya</taxon>
        <taxon>Basidiomycota</taxon>
        <taxon>Agaricomycotina</taxon>
        <taxon>Agaricomycetes</taxon>
        <taxon>Agaricomycetidae</taxon>
        <taxon>Agaricales</taxon>
        <taxon>Marasmiineae</taxon>
        <taxon>Mycenaceae</taxon>
        <taxon>Mycena</taxon>
    </lineage>
</organism>
<dbReference type="InterPro" id="IPR008162">
    <property type="entry name" value="Pyrophosphatase"/>
</dbReference>
<dbReference type="GO" id="GO:0005737">
    <property type="term" value="C:cytoplasm"/>
    <property type="evidence" value="ECO:0007669"/>
    <property type="project" value="InterPro"/>
</dbReference>
<proteinExistence type="inferred from homology"/>
<dbReference type="AlphaFoldDB" id="A0A8H6SPW2"/>
<keyword evidence="4" id="KW-0479">Metal-binding</keyword>
<keyword evidence="8" id="KW-1185">Reference proteome</keyword>
<keyword evidence="7" id="KW-0808">Transferase</keyword>
<evidence type="ECO:0000313" key="8">
    <source>
        <dbReference type="Proteomes" id="UP000613580"/>
    </source>
</evidence>
<comment type="caution">
    <text evidence="7">The sequence shown here is derived from an EMBL/GenBank/DDBJ whole genome shotgun (WGS) entry which is preliminary data.</text>
</comment>
<dbReference type="InterPro" id="IPR036649">
    <property type="entry name" value="Pyrophosphatase_sf"/>
</dbReference>
<evidence type="ECO:0000256" key="5">
    <source>
        <dbReference type="ARBA" id="ARBA00022801"/>
    </source>
</evidence>
<reference evidence="7" key="1">
    <citation type="submission" date="2020-05" db="EMBL/GenBank/DDBJ databases">
        <title>Mycena genomes resolve the evolution of fungal bioluminescence.</title>
        <authorList>
            <person name="Tsai I.J."/>
        </authorList>
    </citation>
    <scope>NUCLEOTIDE SEQUENCE</scope>
    <source>
        <strain evidence="7">110903Hualien_Pintung</strain>
    </source>
</reference>
<dbReference type="Pfam" id="PF00719">
    <property type="entry name" value="Pyrophosphatase"/>
    <property type="match status" value="1"/>
</dbReference>